<protein>
    <recommendedName>
        <fullName evidence="3">COX assembly mitochondrial protein</fullName>
    </recommendedName>
</protein>
<dbReference type="AlphaFoldDB" id="A0A6A5BSM6"/>
<gene>
    <name evidence="5" type="ORF">FDP41_002701</name>
</gene>
<proteinExistence type="inferred from homology"/>
<organism evidence="5 6">
    <name type="scientific">Naegleria fowleri</name>
    <name type="common">Brain eating amoeba</name>
    <dbReference type="NCBI Taxonomy" id="5763"/>
    <lineage>
        <taxon>Eukaryota</taxon>
        <taxon>Discoba</taxon>
        <taxon>Heterolobosea</taxon>
        <taxon>Tetramitia</taxon>
        <taxon>Eutetramitia</taxon>
        <taxon>Vahlkampfiidae</taxon>
        <taxon>Naegleria</taxon>
    </lineage>
</organism>
<dbReference type="EMBL" id="VFQX01000030">
    <property type="protein sequence ID" value="KAF0978186.1"/>
    <property type="molecule type" value="Genomic_DNA"/>
</dbReference>
<reference evidence="5 6" key="1">
    <citation type="journal article" date="2019" name="Sci. Rep.">
        <title>Nanopore sequencing improves the draft genome of the human pathogenic amoeba Naegleria fowleri.</title>
        <authorList>
            <person name="Liechti N."/>
            <person name="Schurch N."/>
            <person name="Bruggmann R."/>
            <person name="Wittwer M."/>
        </authorList>
    </citation>
    <scope>NUCLEOTIDE SEQUENCE [LARGE SCALE GENOMIC DNA]</scope>
    <source>
        <strain evidence="5 6">ATCC 30894</strain>
    </source>
</reference>
<dbReference type="PROSITE" id="PS51808">
    <property type="entry name" value="CHCH"/>
    <property type="match status" value="1"/>
</dbReference>
<keyword evidence="3" id="KW-0496">Mitochondrion</keyword>
<name>A0A6A5BSM6_NAEFO</name>
<dbReference type="GO" id="GO:0005739">
    <property type="term" value="C:mitochondrion"/>
    <property type="evidence" value="ECO:0007669"/>
    <property type="project" value="UniProtKB-SubCell"/>
</dbReference>
<dbReference type="Pfam" id="PF08583">
    <property type="entry name" value="Cmc1"/>
    <property type="match status" value="1"/>
</dbReference>
<feature type="region of interest" description="Disordered" evidence="4">
    <location>
        <begin position="78"/>
        <end position="106"/>
    </location>
</feature>
<dbReference type="VEuPathDB" id="AmoebaDB:NfTy_057210"/>
<dbReference type="VEuPathDB" id="AmoebaDB:NF0061640"/>
<keyword evidence="6" id="KW-1185">Reference proteome</keyword>
<comment type="caution">
    <text evidence="5">The sequence shown here is derived from an EMBL/GenBank/DDBJ whole genome shotgun (WGS) entry which is preliminary data.</text>
</comment>
<evidence type="ECO:0000313" key="5">
    <source>
        <dbReference type="EMBL" id="KAF0978186.1"/>
    </source>
</evidence>
<comment type="subcellular location">
    <subcellularLocation>
        <location evidence="3">Mitochondrion</location>
    </subcellularLocation>
</comment>
<evidence type="ECO:0000256" key="1">
    <source>
        <dbReference type="ARBA" id="ARBA00007347"/>
    </source>
</evidence>
<accession>A0A6A5BSM6</accession>
<sequence length="106" mass="12550">MHPVVKEGDHDKECVDLMNALMQCHKNRPITQMLNGCLEQKAALDKCLDKEYERRYDQNQKEAAQVYPAFRNLMKMKEEKEKQTRENRKLSAEEKAKLLEREGNKL</sequence>
<keyword evidence="2" id="KW-1015">Disulfide bond</keyword>
<dbReference type="RefSeq" id="XP_044562899.1">
    <property type="nucleotide sequence ID" value="XM_044705925.1"/>
</dbReference>
<comment type="similarity">
    <text evidence="1 3">Belongs to the CMC family.</text>
</comment>
<evidence type="ECO:0000256" key="4">
    <source>
        <dbReference type="SAM" id="MobiDB-lite"/>
    </source>
</evidence>
<dbReference type="Proteomes" id="UP000444721">
    <property type="component" value="Unassembled WGS sequence"/>
</dbReference>
<dbReference type="GeneID" id="68109919"/>
<evidence type="ECO:0000256" key="3">
    <source>
        <dbReference type="RuleBase" id="RU364104"/>
    </source>
</evidence>
<dbReference type="VEuPathDB" id="AmoebaDB:FDP41_002701"/>
<dbReference type="OMA" id="NALMECY"/>
<dbReference type="InterPro" id="IPR013892">
    <property type="entry name" value="Cyt_c_biogenesis_Cmc1-like"/>
</dbReference>
<evidence type="ECO:0000313" key="6">
    <source>
        <dbReference type="Proteomes" id="UP000444721"/>
    </source>
</evidence>
<dbReference type="OrthoDB" id="532630at2759"/>
<evidence type="ECO:0000256" key="2">
    <source>
        <dbReference type="ARBA" id="ARBA00023157"/>
    </source>
</evidence>